<dbReference type="GO" id="GO:0033754">
    <property type="term" value="F:indoleamine 2,3-dioxygenase activity"/>
    <property type="evidence" value="ECO:0007669"/>
    <property type="project" value="TreeGrafter"/>
</dbReference>
<evidence type="ECO:0000256" key="1">
    <source>
        <dbReference type="ARBA" id="ARBA00007119"/>
    </source>
</evidence>
<dbReference type="GeneID" id="25976935"/>
<evidence type="ECO:0000256" key="5">
    <source>
        <dbReference type="SAM" id="MobiDB-lite"/>
    </source>
</evidence>
<dbReference type="InterPro" id="IPR037217">
    <property type="entry name" value="Trp/Indoleamine_2_3_dOase-like"/>
</dbReference>
<dbReference type="eggNOG" id="ENOG502QV6W">
    <property type="taxonomic scope" value="Eukaryota"/>
</dbReference>
<evidence type="ECO:0000256" key="3">
    <source>
        <dbReference type="ARBA" id="ARBA00023004"/>
    </source>
</evidence>
<accession>F0XA20</accession>
<dbReference type="EMBL" id="GL629735">
    <property type="protein sequence ID" value="EFX05727.1"/>
    <property type="molecule type" value="Genomic_DNA"/>
</dbReference>
<dbReference type="GO" id="GO:0005737">
    <property type="term" value="C:cytoplasm"/>
    <property type="evidence" value="ECO:0007669"/>
    <property type="project" value="TreeGrafter"/>
</dbReference>
<dbReference type="Gene3D" id="1.20.58.480">
    <property type="match status" value="1"/>
</dbReference>
<organism evidence="7">
    <name type="scientific">Grosmannia clavigera (strain kw1407 / UAMH 11150)</name>
    <name type="common">Blue stain fungus</name>
    <name type="synonym">Graphiocladiella clavigera</name>
    <dbReference type="NCBI Taxonomy" id="655863"/>
    <lineage>
        <taxon>Eukaryota</taxon>
        <taxon>Fungi</taxon>
        <taxon>Dikarya</taxon>
        <taxon>Ascomycota</taxon>
        <taxon>Pezizomycotina</taxon>
        <taxon>Sordariomycetes</taxon>
        <taxon>Sordariomycetidae</taxon>
        <taxon>Ophiostomatales</taxon>
        <taxon>Ophiostomataceae</taxon>
        <taxon>Leptographium</taxon>
    </lineage>
</organism>
<keyword evidence="3 4" id="KW-0408">Iron</keyword>
<proteinExistence type="inferred from homology"/>
<name>F0XA20_GROCL</name>
<dbReference type="AlphaFoldDB" id="F0XA20"/>
<feature type="region of interest" description="Disordered" evidence="5">
    <location>
        <begin position="429"/>
        <end position="454"/>
    </location>
</feature>
<sequence length="473" mass="51326">MSPHAVLEPVSCKADADDFAAFGVSGNAFLPSSPPIDLLPDPYYQPWEQLAARLPALIQSSTLRDEVQQLPLLHTDGLVSEPERRRAYSILAFLAHGYIWGGSQPAEILPPSLAVPLLAVSKQIELPPVATYAALNLWNYGTRSSAGDLDLDGLSAQRTFTGTVSESWFYMVSVAMEAEGRRMIPAVLRALRAIRMRDEGADGARAAYTATTAAFEAVAACVRQLSVLLARMHEHCDPETFYHQIRPFLAGSLGMAHAGLPRGVFYDEGDGRGVWRQLRGGSNGQSSLIQFVDIALGVQHARGGHSSPHVASATTTTDGVAADQQPSFHEEVRDYMPGPHRRFLEAVQHMGSLRTFALGNGGTEDVEDQEDSSDTIPRLQRRCRAAYHDAVDAMTAMRDGHLQIVARYIVLPSRKPWTGAAENVNLASASSRRSATDSTAGSDERLTGTGGTELMPFLRKSRDETVAARTCSW</sequence>
<dbReference type="PROSITE" id="PS00876">
    <property type="entry name" value="IDO_1"/>
    <property type="match status" value="1"/>
</dbReference>
<dbReference type="HOGENOM" id="CLU_010089_0_1_1"/>
<dbReference type="RefSeq" id="XP_014175209.1">
    <property type="nucleotide sequence ID" value="XM_014319734.1"/>
</dbReference>
<dbReference type="STRING" id="655863.F0XA20"/>
<evidence type="ECO:0000256" key="2">
    <source>
        <dbReference type="ARBA" id="ARBA00022723"/>
    </source>
</evidence>
<dbReference type="Pfam" id="PF01231">
    <property type="entry name" value="IDO"/>
    <property type="match status" value="1"/>
</dbReference>
<evidence type="ECO:0000313" key="7">
    <source>
        <dbReference type="Proteomes" id="UP000007796"/>
    </source>
</evidence>
<dbReference type="Proteomes" id="UP000007796">
    <property type="component" value="Unassembled WGS sequence"/>
</dbReference>
<dbReference type="OrthoDB" id="540174at2759"/>
<protein>
    <submittedName>
        <fullName evidence="6">Indoleamine-dioxygenase</fullName>
    </submittedName>
</protein>
<keyword evidence="2 4" id="KW-0479">Metal-binding</keyword>
<dbReference type="InterPro" id="IPR000898">
    <property type="entry name" value="Indolamine_dOase"/>
</dbReference>
<keyword evidence="7" id="KW-1185">Reference proteome</keyword>
<feature type="compositionally biased region" description="Low complexity" evidence="5">
    <location>
        <begin position="429"/>
        <end position="441"/>
    </location>
</feature>
<dbReference type="FunCoup" id="F0XA20">
    <property type="interactions" value="111"/>
</dbReference>
<reference evidence="6 7" key="1">
    <citation type="journal article" date="2011" name="Proc. Natl. Acad. Sci. U.S.A.">
        <title>Genome and transcriptome analyses of the mountain pine beetle-fungal symbiont Grosmannia clavigera, a lodgepole pine pathogen.</title>
        <authorList>
            <person name="DiGuistini S."/>
            <person name="Wang Y."/>
            <person name="Liao N.Y."/>
            <person name="Taylor G."/>
            <person name="Tanguay P."/>
            <person name="Feau N."/>
            <person name="Henrissat B."/>
            <person name="Chan S.K."/>
            <person name="Hesse-Orce U."/>
            <person name="Alamouti S.M."/>
            <person name="Tsui C.K.M."/>
            <person name="Docking R.T."/>
            <person name="Levasseur A."/>
            <person name="Haridas S."/>
            <person name="Robertson G."/>
            <person name="Birol I."/>
            <person name="Holt R.A."/>
            <person name="Marra M.A."/>
            <person name="Hamelin R.C."/>
            <person name="Hirst M."/>
            <person name="Jones S.J.M."/>
            <person name="Bohlmann J."/>
            <person name="Breuil C."/>
        </authorList>
    </citation>
    <scope>NUCLEOTIDE SEQUENCE [LARGE SCALE GENOMIC DNA]</scope>
    <source>
        <strain evidence="7">kw1407 / UAMH 11150</strain>
    </source>
</reference>
<dbReference type="GO" id="GO:0046872">
    <property type="term" value="F:metal ion binding"/>
    <property type="evidence" value="ECO:0007669"/>
    <property type="project" value="UniProtKB-KW"/>
</dbReference>
<feature type="binding site" description="proximal binding residue" evidence="4">
    <location>
        <position position="401"/>
    </location>
    <ligand>
        <name>heme b</name>
        <dbReference type="ChEBI" id="CHEBI:60344"/>
    </ligand>
    <ligandPart>
        <name>Fe</name>
        <dbReference type="ChEBI" id="CHEBI:18248"/>
    </ligandPart>
</feature>
<dbReference type="SUPFAM" id="SSF140959">
    <property type="entry name" value="Indolic compounds 2,3-dioxygenase-like"/>
    <property type="match status" value="1"/>
</dbReference>
<dbReference type="GO" id="GO:0034354">
    <property type="term" value="P:'de novo' NAD+ biosynthetic process from L-tryptophan"/>
    <property type="evidence" value="ECO:0007669"/>
    <property type="project" value="TreeGrafter"/>
</dbReference>
<keyword evidence="4" id="KW-0349">Heme</keyword>
<evidence type="ECO:0000256" key="4">
    <source>
        <dbReference type="PIRSR" id="PIRSR600898-1"/>
    </source>
</evidence>
<keyword evidence="6" id="KW-0560">Oxidoreductase</keyword>
<evidence type="ECO:0000313" key="6">
    <source>
        <dbReference type="EMBL" id="EFX05727.1"/>
    </source>
</evidence>
<dbReference type="GO" id="GO:0020037">
    <property type="term" value="F:heme binding"/>
    <property type="evidence" value="ECO:0007669"/>
    <property type="project" value="InterPro"/>
</dbReference>
<dbReference type="GO" id="GO:0019441">
    <property type="term" value="P:L-tryptophan catabolic process to kynurenine"/>
    <property type="evidence" value="ECO:0007669"/>
    <property type="project" value="InterPro"/>
</dbReference>
<keyword evidence="6" id="KW-0223">Dioxygenase</keyword>
<gene>
    <name evidence="6" type="ORF">CMQ_3796</name>
</gene>
<comment type="similarity">
    <text evidence="1">Belongs to the indoleamine 2,3-dioxygenase family.</text>
</comment>
<dbReference type="PANTHER" id="PTHR28657">
    <property type="entry name" value="INDOLEAMINE 2,3-DIOXYGENASE"/>
    <property type="match status" value="1"/>
</dbReference>
<dbReference type="InParanoid" id="F0XA20"/>
<dbReference type="PANTHER" id="PTHR28657:SF10">
    <property type="entry name" value="INDOLEAMINE 2,3-DIOXYGENASE"/>
    <property type="match status" value="1"/>
</dbReference>